<proteinExistence type="predicted"/>
<dbReference type="HOGENOM" id="CLU_2509137_0_0_14"/>
<keyword evidence="3" id="KW-1185">Reference proteome</keyword>
<dbReference type="RefSeq" id="WP_011264834.1">
    <property type="nucleotide sequence ID" value="NC_006908.1"/>
</dbReference>
<keyword evidence="1" id="KW-0812">Transmembrane</keyword>
<evidence type="ECO:0000313" key="2">
    <source>
        <dbReference type="EMBL" id="AAT27800.1"/>
    </source>
</evidence>
<reference evidence="2 3" key="1">
    <citation type="journal article" date="2004" name="Genome Res.">
        <title>The complete genome and proteome of Mycoplasma mobile.</title>
        <authorList>
            <person name="Jaffe J.D."/>
            <person name="Stange-Thomann N."/>
            <person name="Smith C."/>
            <person name="DeCaprio D."/>
            <person name="Fisher S."/>
            <person name="Butler J."/>
            <person name="Calvo S."/>
            <person name="Elkins T."/>
            <person name="FitzGerald M.G."/>
            <person name="Hafez N."/>
            <person name="Kodira C.D."/>
            <person name="Major J."/>
            <person name="Wang S."/>
            <person name="Wilkinson J."/>
            <person name="Nicol R."/>
            <person name="Nusbaum C."/>
            <person name="Birren B."/>
            <person name="Berg H.C."/>
            <person name="Church G.M."/>
        </authorList>
    </citation>
    <scope>NUCLEOTIDE SEQUENCE [LARGE SCALE GENOMIC DNA]</scope>
    <source>
        <strain evidence="3">ATCC 43663 / 163K / NCTC 11711</strain>
    </source>
</reference>
<feature type="transmembrane region" description="Helical" evidence="1">
    <location>
        <begin position="20"/>
        <end position="42"/>
    </location>
</feature>
<dbReference type="Proteomes" id="UP000009072">
    <property type="component" value="Chromosome"/>
</dbReference>
<name>Q6KHX6_MYCM1</name>
<dbReference type="STRING" id="267748.MMOB3140"/>
<dbReference type="EMBL" id="AE017308">
    <property type="protein sequence ID" value="AAT27800.1"/>
    <property type="molecule type" value="Genomic_DNA"/>
</dbReference>
<organism evidence="2 3">
    <name type="scientific">Mycoplasma mobile (strain ATCC 43663 / 163K / NCTC 11711)</name>
    <name type="common">Mesomycoplasma mobile</name>
    <dbReference type="NCBI Taxonomy" id="267748"/>
    <lineage>
        <taxon>Bacteria</taxon>
        <taxon>Bacillati</taxon>
        <taxon>Mycoplasmatota</taxon>
        <taxon>Mycoplasmoidales</taxon>
        <taxon>Metamycoplasmataceae</taxon>
        <taxon>Mesomycoplasma</taxon>
    </lineage>
</organism>
<keyword evidence="1" id="KW-0472">Membrane</keyword>
<gene>
    <name evidence="2" type="ordered locus">MMOB3140</name>
</gene>
<keyword evidence="1" id="KW-1133">Transmembrane helix</keyword>
<sequence>MKNFKELDLNSQKKIYGGGFFTALIALIPLLTTSVISIVGSIKLSQSNSGELKTKDTTVKFENPDPIDDSKKNNVSTKPPIYFVY</sequence>
<accession>Q6KHX6</accession>
<evidence type="ECO:0000313" key="3">
    <source>
        <dbReference type="Proteomes" id="UP000009072"/>
    </source>
</evidence>
<evidence type="ECO:0000256" key="1">
    <source>
        <dbReference type="SAM" id="Phobius"/>
    </source>
</evidence>
<dbReference type="AlphaFoldDB" id="Q6KHX6"/>
<protein>
    <submittedName>
        <fullName evidence="2">Uncharacterized protein</fullName>
    </submittedName>
</protein>
<dbReference type="KEGG" id="mmo:MMOB3140"/>